<name>A0A6J6Z7J4_9ZZZZ</name>
<feature type="domain" description="Transposase (putative) YhgA-like" evidence="1">
    <location>
        <begin position="4"/>
        <end position="197"/>
    </location>
</feature>
<proteinExistence type="predicted"/>
<reference evidence="2" key="1">
    <citation type="submission" date="2020-05" db="EMBL/GenBank/DDBJ databases">
        <authorList>
            <person name="Chiriac C."/>
            <person name="Salcher M."/>
            <person name="Ghai R."/>
            <person name="Kavagutti S V."/>
        </authorList>
    </citation>
    <scope>NUCLEOTIDE SEQUENCE</scope>
</reference>
<accession>A0A6J6Z7J4</accession>
<evidence type="ECO:0000313" key="2">
    <source>
        <dbReference type="EMBL" id="CAB4816403.1"/>
    </source>
</evidence>
<dbReference type="Pfam" id="PF04754">
    <property type="entry name" value="Transposase_31"/>
    <property type="match status" value="1"/>
</dbReference>
<dbReference type="PANTHER" id="PTHR34611:SF2">
    <property type="entry name" value="INACTIVE RECOMBINATION-PROMOTING NUCLEASE-LIKE PROTEIN RPNE-RELATED"/>
    <property type="match status" value="1"/>
</dbReference>
<organism evidence="2">
    <name type="scientific">freshwater metagenome</name>
    <dbReference type="NCBI Taxonomy" id="449393"/>
    <lineage>
        <taxon>unclassified sequences</taxon>
        <taxon>metagenomes</taxon>
        <taxon>ecological metagenomes</taxon>
    </lineage>
</organism>
<dbReference type="AlphaFoldDB" id="A0A6J6Z7J4"/>
<dbReference type="PANTHER" id="PTHR34611">
    <property type="match status" value="1"/>
</dbReference>
<gene>
    <name evidence="2" type="ORF">UFOPK3037_01706</name>
</gene>
<dbReference type="InterPro" id="IPR051699">
    <property type="entry name" value="Rpn/YhgA-like_nuclease"/>
</dbReference>
<sequence>MSKNHDSSYKFLFSNPELVRDLIMGFIPDEWLQSLDYSTLEKVPGSYISEDFQQREDDIVWKVKVGGDWVYLYLLMEFQSSVDKYMALRMMVYIGLLYQDLIKRGEVLEDGRLPPILPIVLYNGSQKWTAPTNISELIPVVPGLVSQFTPSLHYLLIDENNYTDSELASLHNLVAAVFRLEHASSPSAVSELTNLLADWLSDRPDLRRMFALWIRATLMRKQEYGIVMPQVDDLQEIRVMLADKVEEWAKAYIAEGKQEGLQQGEVLALQRLLAKRFGVIPAETIALIANAPVVDIERWFDRAIDAKQLSDVFAD</sequence>
<evidence type="ECO:0000259" key="1">
    <source>
        <dbReference type="Pfam" id="PF04754"/>
    </source>
</evidence>
<dbReference type="EMBL" id="CAFAAO010000041">
    <property type="protein sequence ID" value="CAB4816403.1"/>
    <property type="molecule type" value="Genomic_DNA"/>
</dbReference>
<protein>
    <submittedName>
        <fullName evidence="2">Unannotated protein</fullName>
    </submittedName>
</protein>
<dbReference type="InterPro" id="IPR006842">
    <property type="entry name" value="Transposase_31"/>
</dbReference>